<proteinExistence type="predicted"/>
<dbReference type="InterPro" id="IPR034660">
    <property type="entry name" value="DinB/YfiT-like"/>
</dbReference>
<sequence length="157" mass="17648">MNNIKLNFLLEEFPSLLQNLPANAKGEWGSMNGQQMVEHFIDAILLAAGKIPAPLLTPAESLPKMRDFLFSDAPFQENIKNPLVSETPPATRLPDMNTAVSELQRALNTFTEVFKEDPSKEIINPFFGPLDYTGQVQLLHKHAIHHLKQFRLSKKSA</sequence>
<reference evidence="1 2" key="1">
    <citation type="submission" date="2016-07" db="EMBL/GenBank/DDBJ databases">
        <title>Genome analysis of Flavihumibacter stibioxidans YS-17.</title>
        <authorList>
            <person name="Shi K."/>
            <person name="Han Y."/>
            <person name="Wang G."/>
        </authorList>
    </citation>
    <scope>NUCLEOTIDE SEQUENCE [LARGE SCALE GENOMIC DNA]</scope>
    <source>
        <strain evidence="1 2">YS-17</strain>
    </source>
</reference>
<organism evidence="1 2">
    <name type="scientific">Flavihumibacter stibioxidans</name>
    <dbReference type="NCBI Taxonomy" id="1834163"/>
    <lineage>
        <taxon>Bacteria</taxon>
        <taxon>Pseudomonadati</taxon>
        <taxon>Bacteroidota</taxon>
        <taxon>Chitinophagia</taxon>
        <taxon>Chitinophagales</taxon>
        <taxon>Chitinophagaceae</taxon>
        <taxon>Flavihumibacter</taxon>
    </lineage>
</organism>
<evidence type="ECO:0000313" key="2">
    <source>
        <dbReference type="Proteomes" id="UP000765802"/>
    </source>
</evidence>
<protein>
    <recommendedName>
        <fullName evidence="3">DUF1569 domain-containing protein</fullName>
    </recommendedName>
</protein>
<name>A0ABR7MCF5_9BACT</name>
<accession>A0ABR7MCF5</accession>
<keyword evidence="2" id="KW-1185">Reference proteome</keyword>
<dbReference type="Gene3D" id="1.20.120.450">
    <property type="entry name" value="dinb family like domain"/>
    <property type="match status" value="1"/>
</dbReference>
<dbReference type="Proteomes" id="UP000765802">
    <property type="component" value="Unassembled WGS sequence"/>
</dbReference>
<dbReference type="SUPFAM" id="SSF109854">
    <property type="entry name" value="DinB/YfiT-like putative metalloenzymes"/>
    <property type="match status" value="1"/>
</dbReference>
<gene>
    <name evidence="1" type="ORF">BC349_16825</name>
</gene>
<dbReference type="EMBL" id="MBUA01000029">
    <property type="protein sequence ID" value="MBC6492723.1"/>
    <property type="molecule type" value="Genomic_DNA"/>
</dbReference>
<comment type="caution">
    <text evidence="1">The sequence shown here is derived from an EMBL/GenBank/DDBJ whole genome shotgun (WGS) entry which is preliminary data.</text>
</comment>
<evidence type="ECO:0000313" key="1">
    <source>
        <dbReference type="EMBL" id="MBC6492723.1"/>
    </source>
</evidence>
<dbReference type="RefSeq" id="WP_187258042.1">
    <property type="nucleotide sequence ID" value="NZ_JBHULF010000019.1"/>
</dbReference>
<evidence type="ECO:0008006" key="3">
    <source>
        <dbReference type="Google" id="ProtNLM"/>
    </source>
</evidence>